<proteinExistence type="inferred from homology"/>
<comment type="caution">
    <text evidence="5">The sequence shown here is derived from an EMBL/GenBank/DDBJ whole genome shotgun (WGS) entry which is preliminary data.</text>
</comment>
<dbReference type="InterPro" id="IPR050734">
    <property type="entry name" value="PIH1/Kintoun_subfamily"/>
</dbReference>
<organism evidence="5 6">
    <name type="scientific">Peronospora effusa</name>
    <dbReference type="NCBI Taxonomy" id="542832"/>
    <lineage>
        <taxon>Eukaryota</taxon>
        <taxon>Sar</taxon>
        <taxon>Stramenopiles</taxon>
        <taxon>Oomycota</taxon>
        <taxon>Peronosporomycetes</taxon>
        <taxon>Peronosporales</taxon>
        <taxon>Peronosporaceae</taxon>
        <taxon>Peronospora</taxon>
    </lineage>
</organism>
<dbReference type="InterPro" id="IPR041442">
    <property type="entry name" value="PIH1D1/2/3_CS-like"/>
</dbReference>
<feature type="domain" description="PIH1 N-terminal" evidence="3">
    <location>
        <begin position="42"/>
        <end position="207"/>
    </location>
</feature>
<evidence type="ECO:0000259" key="3">
    <source>
        <dbReference type="Pfam" id="PF08190"/>
    </source>
</evidence>
<reference evidence="5 6" key="1">
    <citation type="submission" date="2018-06" db="EMBL/GenBank/DDBJ databases">
        <title>Comparative genomics of downy mildews reveals potential adaptations to biotrophy.</title>
        <authorList>
            <person name="Fletcher K."/>
            <person name="Klosterman S.J."/>
            <person name="Derevnina L."/>
            <person name="Martin F."/>
            <person name="Koike S."/>
            <person name="Reyes Chin-Wo S."/>
            <person name="Mou B."/>
            <person name="Michelmore R."/>
        </authorList>
    </citation>
    <scope>NUCLEOTIDE SEQUENCE [LARGE SCALE GENOMIC DNA]</scope>
    <source>
        <strain evidence="5 6">R14</strain>
    </source>
</reference>
<accession>A0A3M6VGB6</accession>
<dbReference type="Pfam" id="PF18201">
    <property type="entry name" value="PIH1_CS"/>
    <property type="match status" value="1"/>
</dbReference>
<dbReference type="VEuPathDB" id="FungiDB:DD237_004074"/>
<dbReference type="Pfam" id="PF08190">
    <property type="entry name" value="PIH1"/>
    <property type="match status" value="1"/>
</dbReference>
<evidence type="ECO:0000259" key="4">
    <source>
        <dbReference type="Pfam" id="PF18201"/>
    </source>
</evidence>
<name>A0A3M6VGB6_9STRA</name>
<keyword evidence="6" id="KW-1185">Reference proteome</keyword>
<sequence length="638" mass="71838">MTSETSGLKSCGTSTKKQPNFLSALKDSEFRMLLNDYMHDITDVHYHNETVHCLSQRQNEHQVVKNKHFVQLKPGFVVKTTYDKKQKVFINVCSSDKMQPPLNTNVSSNQPSLSWHLPYSIGIKRLEMDKGNVNVPTFDVCFHPQVIEFAMARVDYKHLVITTCLNAVENAIKDPRCKPRALLARKYHILKGVDYKSGDPVPMCLRRKDWKVTEISNSKTVKEVQVKNETIVDLSPFDSTMLDDKETITAAIDQVDDLKLTQVKEIDNSIPWIKKVSRNDFDPKQKHEKLQQKKKLEHQLVYCGRFEHFYDVQADPDKQISEDGNRPKEMVVEVNFPLSTSAKGIDLDVSEQMLRLSTDVDVVGDYEPLELVLPFPVVQDKGCAKFDRKKRKLVVTLPVQPPPKPKPHSVSLIVRDDDEEEKEDEELPQSKVVTLTSSNVFAPKQKNEGQNDSLVRRDTTLMVANDPQTMAQNQRKTQRHPLTAVTRSSQAVMTELAAIKDDVSDNLPPLKSCGGEEIDTAELCAEETDFSLGMSASIESASTTVVDPIKPPFETHDTLKCLSYIVSVAGIDSTSVKLTLPSNCSLRLQFLDSDKQVYELHVAILPVDIDPYTAEFDVASENMVVILHKKYAAIASAA</sequence>
<dbReference type="Proteomes" id="UP000282087">
    <property type="component" value="Unassembled WGS sequence"/>
</dbReference>
<feature type="domain" description="PIH1D1/2/3 CS-like" evidence="4">
    <location>
        <begin position="318"/>
        <end position="400"/>
    </location>
</feature>
<gene>
    <name evidence="5" type="ORF">DD238_004641</name>
</gene>
<dbReference type="GO" id="GO:0005737">
    <property type="term" value="C:cytoplasm"/>
    <property type="evidence" value="ECO:0007669"/>
    <property type="project" value="TreeGrafter"/>
</dbReference>
<comment type="similarity">
    <text evidence="1">Belongs to the PIH1 family.</text>
</comment>
<evidence type="ECO:0000313" key="5">
    <source>
        <dbReference type="EMBL" id="RMX65342.1"/>
    </source>
</evidence>
<dbReference type="AlphaFoldDB" id="A0A3M6VGB6"/>
<dbReference type="PANTHER" id="PTHR22997">
    <property type="entry name" value="PIH1 DOMAIN-CONTAINING PROTEIN 1"/>
    <property type="match status" value="1"/>
</dbReference>
<evidence type="ECO:0000256" key="2">
    <source>
        <dbReference type="ARBA" id="ARBA00040540"/>
    </source>
</evidence>
<dbReference type="PANTHER" id="PTHR22997:SF0">
    <property type="entry name" value="PIH1 DOMAIN-CONTAINING PROTEIN 1"/>
    <property type="match status" value="1"/>
</dbReference>
<evidence type="ECO:0000256" key="1">
    <source>
        <dbReference type="ARBA" id="ARBA00008511"/>
    </source>
</evidence>
<protein>
    <recommendedName>
        <fullName evidence="2">PIH1 domain-containing protein 1</fullName>
    </recommendedName>
</protein>
<dbReference type="InterPro" id="IPR012981">
    <property type="entry name" value="PIH1_N"/>
</dbReference>
<dbReference type="EMBL" id="QLLG01000253">
    <property type="protein sequence ID" value="RMX65342.1"/>
    <property type="molecule type" value="Genomic_DNA"/>
</dbReference>
<evidence type="ECO:0000313" key="6">
    <source>
        <dbReference type="Proteomes" id="UP000282087"/>
    </source>
</evidence>
<dbReference type="STRING" id="542832.A0A3M6VGB6"/>